<dbReference type="GeneID" id="18932881"/>
<reference evidence="7" key="1">
    <citation type="journal article" date="2011" name="Proc. Natl. Acad. Sci. U.S.A.">
        <title>Obligate biotrophy features unraveled by the genomic analysis of rust fungi.</title>
        <authorList>
            <person name="Duplessis S."/>
            <person name="Cuomo C.A."/>
            <person name="Lin Y.-C."/>
            <person name="Aerts A."/>
            <person name="Tisserant E."/>
            <person name="Veneault-Fourrey C."/>
            <person name="Joly D.L."/>
            <person name="Hacquard S."/>
            <person name="Amselem J."/>
            <person name="Cantarel B.L."/>
            <person name="Chiu R."/>
            <person name="Coutinho P.M."/>
            <person name="Feau N."/>
            <person name="Field M."/>
            <person name="Frey P."/>
            <person name="Gelhaye E."/>
            <person name="Goldberg J."/>
            <person name="Grabherr M.G."/>
            <person name="Kodira C.D."/>
            <person name="Kohler A."/>
            <person name="Kuees U."/>
            <person name="Lindquist E.A."/>
            <person name="Lucas S.M."/>
            <person name="Mago R."/>
            <person name="Mauceli E."/>
            <person name="Morin E."/>
            <person name="Murat C."/>
            <person name="Pangilinan J.L."/>
            <person name="Park R."/>
            <person name="Pearson M."/>
            <person name="Quesneville H."/>
            <person name="Rouhier N."/>
            <person name="Sakthikumar S."/>
            <person name="Salamov A.A."/>
            <person name="Schmutz J."/>
            <person name="Selles B."/>
            <person name="Shapiro H."/>
            <person name="Tanguay P."/>
            <person name="Tuskan G.A."/>
            <person name="Henrissat B."/>
            <person name="Van de Peer Y."/>
            <person name="Rouze P."/>
            <person name="Ellis J.G."/>
            <person name="Dodds P.N."/>
            <person name="Schein J.E."/>
            <person name="Zhong S."/>
            <person name="Hamelin R.C."/>
            <person name="Grigoriev I.V."/>
            <person name="Szabo L.J."/>
            <person name="Martin F."/>
        </authorList>
    </citation>
    <scope>NUCLEOTIDE SEQUENCE [LARGE SCALE GENOMIC DNA]</scope>
    <source>
        <strain evidence="7">98AG31 / pathotype 3-4-7</strain>
    </source>
</reference>
<dbReference type="InterPro" id="IPR001461">
    <property type="entry name" value="Aspartic_peptidase_A1"/>
</dbReference>
<dbReference type="PROSITE" id="PS51767">
    <property type="entry name" value="PEPTIDASE_A1"/>
    <property type="match status" value="1"/>
</dbReference>
<keyword evidence="2 4" id="KW-0064">Aspartyl protease</keyword>
<dbReference type="OrthoDB" id="2747330at2759"/>
<dbReference type="InterPro" id="IPR021109">
    <property type="entry name" value="Peptidase_aspartic_dom_sf"/>
</dbReference>
<dbReference type="GO" id="GO:0004190">
    <property type="term" value="F:aspartic-type endopeptidase activity"/>
    <property type="evidence" value="ECO:0007669"/>
    <property type="project" value="UniProtKB-KW"/>
</dbReference>
<evidence type="ECO:0000256" key="3">
    <source>
        <dbReference type="PIRSR" id="PIRSR601461-1"/>
    </source>
</evidence>
<dbReference type="InterPro" id="IPR001969">
    <property type="entry name" value="Aspartic_peptidase_AS"/>
</dbReference>
<evidence type="ECO:0000313" key="6">
    <source>
        <dbReference type="EMBL" id="EGG09925.1"/>
    </source>
</evidence>
<evidence type="ECO:0000256" key="4">
    <source>
        <dbReference type="RuleBase" id="RU000454"/>
    </source>
</evidence>
<feature type="domain" description="Peptidase A1" evidence="5">
    <location>
        <begin position="155"/>
        <end position="512"/>
    </location>
</feature>
<accession>F4RCU5</accession>
<dbReference type="PANTHER" id="PTHR47966:SF6">
    <property type="entry name" value="PEPTIDASE A1 DOMAIN-CONTAINING PROTEIN"/>
    <property type="match status" value="1"/>
</dbReference>
<name>F4RCU5_MELLP</name>
<dbReference type="eggNOG" id="KOG1339">
    <property type="taxonomic scope" value="Eukaryota"/>
</dbReference>
<protein>
    <submittedName>
        <fullName evidence="6">Aspartic peptidase A1</fullName>
    </submittedName>
</protein>
<keyword evidence="4" id="KW-0645">Protease</keyword>
<dbReference type="PRINTS" id="PR00792">
    <property type="entry name" value="PEPSIN"/>
</dbReference>
<dbReference type="RefSeq" id="XP_007406979.1">
    <property type="nucleotide sequence ID" value="XM_007406917.1"/>
</dbReference>
<dbReference type="EMBL" id="GL883096">
    <property type="protein sequence ID" value="EGG09925.1"/>
    <property type="molecule type" value="Genomic_DNA"/>
</dbReference>
<keyword evidence="4" id="KW-0378">Hydrolase</keyword>
<dbReference type="Pfam" id="PF00026">
    <property type="entry name" value="Asp"/>
    <property type="match status" value="1"/>
</dbReference>
<sequence length="521" mass="56280">MALQSYTSEVRLTLVNTDAELQLGKSIARYGLFDFLDSDRSNSNLLSIVESHLPIDIKDKVVDLISKRQVQSKQSKQSSSTSSNGNGWKKDLLRRISFILPNLPNPIQTIGSVLGLQATVLLNSLKILGSHDICTDSSWGSTTVKTKSFHGDLAWSTRVSIGSPPQDFHLNIDSGSADLFLFSPNCTTCSLSNHTAYHPNQSNTFTCLDDPKEFSQSFGDGSTLKGNLASDIVTLGNSIRVKNQSFGLATKISSDWNLLPIDGLMGIGPESLTIFNGTNSTGFFRQLVNSQMLALPIIGIAFVSPRNGDHLPSTTAGEFTFGGVSEKWIRGGFGNLAWKNVTSTNFWGVALTGIFVNGNNVMSSQDTPRAIIDTGTSLTIVSTPIAAAIHQSIPGAIMNESNGIWKVPCTIQNQETVQESYISNHSINQTLTSSSPNIFFEFGIGSAQFGIPAESLAYQEVTKDSRLSIDGLCYSGIQAGSNEFVVLGDTFIKNQYLALRYDANGQRSVGLGKRTDLPTFT</sequence>
<dbReference type="HOGENOM" id="CLU_519846_0_0_1"/>
<dbReference type="Proteomes" id="UP000001072">
    <property type="component" value="Unassembled WGS sequence"/>
</dbReference>
<dbReference type="MEROPS" id="A01.013"/>
<dbReference type="CDD" id="cd05471">
    <property type="entry name" value="pepsin_like"/>
    <property type="match status" value="1"/>
</dbReference>
<evidence type="ECO:0000313" key="7">
    <source>
        <dbReference type="Proteomes" id="UP000001072"/>
    </source>
</evidence>
<organism evidence="7">
    <name type="scientific">Melampsora larici-populina (strain 98AG31 / pathotype 3-4-7)</name>
    <name type="common">Poplar leaf rust fungus</name>
    <dbReference type="NCBI Taxonomy" id="747676"/>
    <lineage>
        <taxon>Eukaryota</taxon>
        <taxon>Fungi</taxon>
        <taxon>Dikarya</taxon>
        <taxon>Basidiomycota</taxon>
        <taxon>Pucciniomycotina</taxon>
        <taxon>Pucciniomycetes</taxon>
        <taxon>Pucciniales</taxon>
        <taxon>Melampsoraceae</taxon>
        <taxon>Melampsora</taxon>
    </lineage>
</organism>
<dbReference type="VEuPathDB" id="FungiDB:MELLADRAFT_77055"/>
<feature type="active site" evidence="3">
    <location>
        <position position="173"/>
    </location>
</feature>
<dbReference type="PROSITE" id="PS00141">
    <property type="entry name" value="ASP_PROTEASE"/>
    <property type="match status" value="1"/>
</dbReference>
<dbReference type="InterPro" id="IPR033121">
    <property type="entry name" value="PEPTIDASE_A1"/>
</dbReference>
<dbReference type="PANTHER" id="PTHR47966">
    <property type="entry name" value="BETA-SITE APP-CLEAVING ENZYME, ISOFORM A-RELATED"/>
    <property type="match status" value="1"/>
</dbReference>
<dbReference type="InterPro" id="IPR034164">
    <property type="entry name" value="Pepsin-like_dom"/>
</dbReference>
<dbReference type="AlphaFoldDB" id="F4RCU5"/>
<dbReference type="GO" id="GO:0006508">
    <property type="term" value="P:proteolysis"/>
    <property type="evidence" value="ECO:0007669"/>
    <property type="project" value="UniProtKB-KW"/>
</dbReference>
<dbReference type="KEGG" id="mlr:MELLADRAFT_77055"/>
<dbReference type="Gene3D" id="2.40.70.10">
    <property type="entry name" value="Acid Proteases"/>
    <property type="match status" value="2"/>
</dbReference>
<gene>
    <name evidence="6" type="ORF">MELLADRAFT_77055</name>
</gene>
<proteinExistence type="inferred from homology"/>
<comment type="similarity">
    <text evidence="1 4">Belongs to the peptidase A1 family.</text>
</comment>
<evidence type="ECO:0000259" key="5">
    <source>
        <dbReference type="PROSITE" id="PS51767"/>
    </source>
</evidence>
<evidence type="ECO:0000256" key="2">
    <source>
        <dbReference type="ARBA" id="ARBA00022750"/>
    </source>
</evidence>
<dbReference type="InParanoid" id="F4RCU5"/>
<dbReference type="SUPFAM" id="SSF50630">
    <property type="entry name" value="Acid proteases"/>
    <property type="match status" value="1"/>
</dbReference>
<feature type="active site" evidence="3">
    <location>
        <position position="373"/>
    </location>
</feature>
<evidence type="ECO:0000256" key="1">
    <source>
        <dbReference type="ARBA" id="ARBA00007447"/>
    </source>
</evidence>
<keyword evidence="7" id="KW-1185">Reference proteome</keyword>